<keyword evidence="4" id="KW-1185">Reference proteome</keyword>
<dbReference type="PANTHER" id="PTHR42928">
    <property type="entry name" value="TRICARBOXYLATE-BINDING PROTEIN"/>
    <property type="match status" value="1"/>
</dbReference>
<dbReference type="EMBL" id="CP137852">
    <property type="protein sequence ID" value="WPB83863.1"/>
    <property type="molecule type" value="Genomic_DNA"/>
</dbReference>
<reference evidence="3 4" key="1">
    <citation type="submission" date="2023-11" db="EMBL/GenBank/DDBJ databases">
        <title>Arctic aerobic anoxygenic photoheterotroph Sediminicoccus rosea KRV36 adapts its photosynthesis to long days of polar summer.</title>
        <authorList>
            <person name="Tomasch J."/>
            <person name="Kopejtka K."/>
            <person name="Bily T."/>
            <person name="Gardiner A.T."/>
            <person name="Gardian Z."/>
            <person name="Shivaramu S."/>
            <person name="Koblizek M."/>
            <person name="Engelhardt F."/>
            <person name="Kaftan D."/>
        </authorList>
    </citation>
    <scope>NUCLEOTIDE SEQUENCE [LARGE SCALE GENOMIC DNA]</scope>
    <source>
        <strain evidence="3 4">R-30</strain>
    </source>
</reference>
<dbReference type="PIRSF" id="PIRSF017082">
    <property type="entry name" value="YflP"/>
    <property type="match status" value="1"/>
</dbReference>
<dbReference type="InterPro" id="IPR005064">
    <property type="entry name" value="BUG"/>
</dbReference>
<keyword evidence="2" id="KW-0732">Signal</keyword>
<dbReference type="InterPro" id="IPR042100">
    <property type="entry name" value="Bug_dom1"/>
</dbReference>
<dbReference type="PANTHER" id="PTHR42928:SF5">
    <property type="entry name" value="BLR1237 PROTEIN"/>
    <property type="match status" value="1"/>
</dbReference>
<evidence type="ECO:0000256" key="1">
    <source>
        <dbReference type="ARBA" id="ARBA00006987"/>
    </source>
</evidence>
<name>A0ABZ0PDT8_9PROT</name>
<gene>
    <name evidence="3" type="ORF">R9Z33_17315</name>
</gene>
<dbReference type="Pfam" id="PF03401">
    <property type="entry name" value="TctC"/>
    <property type="match status" value="1"/>
</dbReference>
<evidence type="ECO:0000313" key="4">
    <source>
        <dbReference type="Proteomes" id="UP001305521"/>
    </source>
</evidence>
<dbReference type="Proteomes" id="UP001305521">
    <property type="component" value="Chromosome"/>
</dbReference>
<evidence type="ECO:0000313" key="3">
    <source>
        <dbReference type="EMBL" id="WPB83863.1"/>
    </source>
</evidence>
<dbReference type="Gene3D" id="3.40.190.10">
    <property type="entry name" value="Periplasmic binding protein-like II"/>
    <property type="match status" value="1"/>
</dbReference>
<evidence type="ECO:0000256" key="2">
    <source>
        <dbReference type="SAM" id="SignalP"/>
    </source>
</evidence>
<feature type="chain" id="PRO_5046645249" evidence="2">
    <location>
        <begin position="22"/>
        <end position="323"/>
    </location>
</feature>
<feature type="signal peptide" evidence="2">
    <location>
        <begin position="1"/>
        <end position="21"/>
    </location>
</feature>
<dbReference type="RefSeq" id="WP_318647820.1">
    <property type="nucleotide sequence ID" value="NZ_CP137852.1"/>
</dbReference>
<dbReference type="CDD" id="cd07012">
    <property type="entry name" value="PBP2_Bug_TTT"/>
    <property type="match status" value="1"/>
</dbReference>
<protein>
    <submittedName>
        <fullName evidence="3">Tripartite tricarboxylate transporter substrate binding protein</fullName>
    </submittedName>
</protein>
<proteinExistence type="inferred from homology"/>
<sequence length="323" mass="33868">MKARSWLGLLTFLLVATPALAQQALQPGGGTVRLVLAGAPGSAADAVARVLAEPLAEILGQPVVVENVPGGGGVLGATRVMQSRRDGMTILSAVSGSLIGPMLDSNLPYVIGRDLLPVSQITAAMAVFVVRAGLPVNTLQEFVTRAKSTREPLAFGNYGYGSASHLQGMLLARQLGLDAEPVPFSGTAQFISELIAGRLCCGFIDAGSARDFIRNGQLRPLGVTGPRRIRDLPDVPTLTELGLTSFDPQIWQGVFLPAGTPPAIVAAIGRAMGEAVRRPGPTNLIRGVGYEPVGSSPEEFAAMIAHDAPIWRRIIEDTGVRIR</sequence>
<dbReference type="SUPFAM" id="SSF53850">
    <property type="entry name" value="Periplasmic binding protein-like II"/>
    <property type="match status" value="1"/>
</dbReference>
<dbReference type="Gene3D" id="3.40.190.150">
    <property type="entry name" value="Bordetella uptake gene, domain 1"/>
    <property type="match status" value="1"/>
</dbReference>
<comment type="similarity">
    <text evidence="1">Belongs to the UPF0065 (bug) family.</text>
</comment>
<organism evidence="3 4">
    <name type="scientific">Sediminicoccus rosea</name>
    <dbReference type="NCBI Taxonomy" id="1225128"/>
    <lineage>
        <taxon>Bacteria</taxon>
        <taxon>Pseudomonadati</taxon>
        <taxon>Pseudomonadota</taxon>
        <taxon>Alphaproteobacteria</taxon>
        <taxon>Acetobacterales</taxon>
        <taxon>Roseomonadaceae</taxon>
        <taxon>Sediminicoccus</taxon>
    </lineage>
</organism>
<accession>A0ABZ0PDT8</accession>